<name>A0ABM6W9Q7_9BACT</name>
<organism evidence="1 2">
    <name type="scientific">Chitinophaga alhagiae</name>
    <dbReference type="NCBI Taxonomy" id="2203219"/>
    <lineage>
        <taxon>Bacteria</taxon>
        <taxon>Pseudomonadati</taxon>
        <taxon>Bacteroidota</taxon>
        <taxon>Chitinophagia</taxon>
        <taxon>Chitinophagales</taxon>
        <taxon>Chitinophagaceae</taxon>
        <taxon>Chitinophaga</taxon>
    </lineage>
</organism>
<sequence>MTYRLLIPALLLAAACNTAPEKKSEDSTIVDGAQTLVPVAPPPPPANPYEAEMAAQDTLFEDGSTPGSWADAGFNQPADFKRFLVSFKNWVKADQVDSITAHIRFPLKKYKTADAFRQQYNKIFDASLKAVVDTQRLDRIFRNYQGAMLGNGEIWFSAFPEGYQIIAINK</sequence>
<keyword evidence="2" id="KW-1185">Reference proteome</keyword>
<protein>
    <submittedName>
        <fullName evidence="1">Uncharacterized protein</fullName>
    </submittedName>
</protein>
<gene>
    <name evidence="1" type="ORF">DLD77_02735</name>
</gene>
<dbReference type="Proteomes" id="UP000246099">
    <property type="component" value="Chromosome"/>
</dbReference>
<dbReference type="PROSITE" id="PS51257">
    <property type="entry name" value="PROKAR_LIPOPROTEIN"/>
    <property type="match status" value="1"/>
</dbReference>
<proteinExistence type="predicted"/>
<accession>A0ABM6W9Q7</accession>
<evidence type="ECO:0000313" key="2">
    <source>
        <dbReference type="Proteomes" id="UP000246099"/>
    </source>
</evidence>
<dbReference type="EMBL" id="CP029600">
    <property type="protein sequence ID" value="AWO00686.1"/>
    <property type="molecule type" value="Genomic_DNA"/>
</dbReference>
<dbReference type="RefSeq" id="WP_119076398.1">
    <property type="nucleotide sequence ID" value="NZ_CP029600.1"/>
</dbReference>
<reference evidence="1 2" key="1">
    <citation type="submission" date="2018-05" db="EMBL/GenBank/DDBJ databases">
        <title>Chitinophaga sp. nov., isolated from rhizosphere soil of Alhagi.</title>
        <authorList>
            <person name="Liu Y."/>
        </authorList>
    </citation>
    <scope>NUCLEOTIDE SEQUENCE [LARGE SCALE GENOMIC DNA]</scope>
    <source>
        <strain evidence="1 2">T22</strain>
    </source>
</reference>
<evidence type="ECO:0000313" key="1">
    <source>
        <dbReference type="EMBL" id="AWO00686.1"/>
    </source>
</evidence>